<evidence type="ECO:0000259" key="2">
    <source>
        <dbReference type="Pfam" id="PF16116"/>
    </source>
</evidence>
<reference evidence="5" key="1">
    <citation type="submission" date="2016-11" db="EMBL/GenBank/DDBJ databases">
        <authorList>
            <person name="Shukria A."/>
            <person name="Stevens D.C."/>
        </authorList>
    </citation>
    <scope>NUCLEOTIDE SEQUENCE [LARGE SCALE GENOMIC DNA]</scope>
    <source>
        <strain evidence="5">Cbfe23</strain>
    </source>
</reference>
<keyword evidence="1" id="KW-0732">Signal</keyword>
<proteinExistence type="predicted"/>
<name>A0A1L9B688_9BACT</name>
<organism evidence="4 5">
    <name type="scientific">Cystobacter ferrugineus</name>
    <dbReference type="NCBI Taxonomy" id="83449"/>
    <lineage>
        <taxon>Bacteria</taxon>
        <taxon>Pseudomonadati</taxon>
        <taxon>Myxococcota</taxon>
        <taxon>Myxococcia</taxon>
        <taxon>Myxococcales</taxon>
        <taxon>Cystobacterineae</taxon>
        <taxon>Archangiaceae</taxon>
        <taxon>Cystobacter</taxon>
    </lineage>
</organism>
<keyword evidence="5" id="KW-1185">Reference proteome</keyword>
<dbReference type="STRING" id="83449.BON30_26460"/>
<gene>
    <name evidence="4" type="ORF">BON30_26460</name>
</gene>
<reference evidence="4 5" key="2">
    <citation type="submission" date="2016-12" db="EMBL/GenBank/DDBJ databases">
        <title>Draft Genome Sequence of Cystobacter ferrugineus Strain Cbfe23.</title>
        <authorList>
            <person name="Akbar S."/>
            <person name="Dowd S.E."/>
            <person name="Stevens D.C."/>
        </authorList>
    </citation>
    <scope>NUCLEOTIDE SEQUENCE [LARGE SCALE GENOMIC DNA]</scope>
    <source>
        <strain evidence="4 5">Cbfe23</strain>
    </source>
</reference>
<sequence>MRRSMLLLASLSLTSLPAQAAISAVVVGNDATSVQYQFQYSGTPAYRRAYIDVDRNPATGFAQQGVGADYLLENSFLYANVGGGWNWQFIKTVTYTDSAGAVQWTVERADIGETATPNDADVVFQIEAPLETSTKYTHVYSGGTNPNPDPGAGTTQYTASSATIANPERGFYHHTNNCNETDFVASTLSAYRTNEKITQVICIFYLSEFKNSPISQAQLERFQRQANTVRAAGLKMIVRFAYTASDSGDDAPLSRVIAHLDQFAPYLSANSDVISVVQTGLVGAWGEWYYTQNFGNLGNLSQTDWNNRKAVVDKLLSVLPSSRMVQLRTPRFKRTMYGTSAISATQAYNGSANARIGHHNDCFLASADDFGTYTNTSVEYPYLSAETNYLAMGGETCALNPPRSACATALSEMALFHYSYLNADYSLPVINGWTSGGCKPEIDRRLGYRFALVSATFPATATRGAAMPLDIQIKNEGWAAPFNPRSVELVLRNTSSGAVYRVPLSVDPRRWLAGTTTSIGPSVTIPTTVPAGSYALLLNLPDPTSSLNTRPEYAIQLANQNVWEASTGYNNLQRTVTVQ</sequence>
<feature type="signal peptide" evidence="1">
    <location>
        <begin position="1"/>
        <end position="20"/>
    </location>
</feature>
<dbReference type="InterPro" id="IPR032267">
    <property type="entry name" value="DUF4832"/>
</dbReference>
<comment type="caution">
    <text evidence="4">The sequence shown here is derived from an EMBL/GenBank/DDBJ whole genome shotgun (WGS) entry which is preliminary data.</text>
</comment>
<feature type="domain" description="DUF4874" evidence="3">
    <location>
        <begin position="166"/>
        <end position="331"/>
    </location>
</feature>
<feature type="domain" description="DUF4832" evidence="2">
    <location>
        <begin position="355"/>
        <end position="559"/>
    </location>
</feature>
<dbReference type="InterPro" id="IPR032379">
    <property type="entry name" value="DUF4874"/>
</dbReference>
<feature type="chain" id="PRO_5013245177" description="DUF4832 domain-containing protein" evidence="1">
    <location>
        <begin position="21"/>
        <end position="579"/>
    </location>
</feature>
<evidence type="ECO:0008006" key="6">
    <source>
        <dbReference type="Google" id="ProtNLM"/>
    </source>
</evidence>
<dbReference type="Pfam" id="PF16173">
    <property type="entry name" value="DUF4874"/>
    <property type="match status" value="1"/>
</dbReference>
<dbReference type="OrthoDB" id="9800974at2"/>
<evidence type="ECO:0000313" key="5">
    <source>
        <dbReference type="Proteomes" id="UP000182229"/>
    </source>
</evidence>
<dbReference type="AlphaFoldDB" id="A0A1L9B688"/>
<dbReference type="RefSeq" id="WP_071901199.1">
    <property type="nucleotide sequence ID" value="NZ_MPIN01000007.1"/>
</dbReference>
<dbReference type="EMBL" id="MPIN01000007">
    <property type="protein sequence ID" value="OJH37733.1"/>
    <property type="molecule type" value="Genomic_DNA"/>
</dbReference>
<evidence type="ECO:0000259" key="3">
    <source>
        <dbReference type="Pfam" id="PF16173"/>
    </source>
</evidence>
<protein>
    <recommendedName>
        <fullName evidence="6">DUF4832 domain-containing protein</fullName>
    </recommendedName>
</protein>
<dbReference type="Pfam" id="PF16116">
    <property type="entry name" value="DUF4832"/>
    <property type="match status" value="1"/>
</dbReference>
<accession>A0A1L9B688</accession>
<evidence type="ECO:0000256" key="1">
    <source>
        <dbReference type="SAM" id="SignalP"/>
    </source>
</evidence>
<dbReference type="Proteomes" id="UP000182229">
    <property type="component" value="Unassembled WGS sequence"/>
</dbReference>
<evidence type="ECO:0000313" key="4">
    <source>
        <dbReference type="EMBL" id="OJH37733.1"/>
    </source>
</evidence>